<feature type="region of interest" description="Disordered" evidence="1">
    <location>
        <begin position="423"/>
        <end position="451"/>
    </location>
</feature>
<evidence type="ECO:0000259" key="3">
    <source>
        <dbReference type="Pfam" id="PF14690"/>
    </source>
</evidence>
<accession>A0ABQ3USW6</accession>
<dbReference type="EMBL" id="BNJG01000002">
    <property type="protein sequence ID" value="GHO55888.1"/>
    <property type="molecule type" value="Genomic_DNA"/>
</dbReference>
<dbReference type="InterPro" id="IPR047951">
    <property type="entry name" value="Transpos_ISL3"/>
</dbReference>
<evidence type="ECO:0000256" key="1">
    <source>
        <dbReference type="SAM" id="MobiDB-lite"/>
    </source>
</evidence>
<organism evidence="4 5">
    <name type="scientific">Ktedonobacter robiniae</name>
    <dbReference type="NCBI Taxonomy" id="2778365"/>
    <lineage>
        <taxon>Bacteria</taxon>
        <taxon>Bacillati</taxon>
        <taxon>Chloroflexota</taxon>
        <taxon>Ktedonobacteria</taxon>
        <taxon>Ktedonobacterales</taxon>
        <taxon>Ktedonobacteraceae</taxon>
        <taxon>Ktedonobacter</taxon>
    </lineage>
</organism>
<evidence type="ECO:0000313" key="5">
    <source>
        <dbReference type="Proteomes" id="UP000654345"/>
    </source>
</evidence>
<dbReference type="NCBIfam" id="NF033550">
    <property type="entry name" value="transpos_ISL3"/>
    <property type="match status" value="1"/>
</dbReference>
<protein>
    <submittedName>
        <fullName evidence="4">ISL3 family transposase</fullName>
    </submittedName>
</protein>
<feature type="domain" description="Transposase IS204/IS1001/IS1096/IS1165 DDE" evidence="2">
    <location>
        <begin position="149"/>
        <end position="382"/>
    </location>
</feature>
<feature type="domain" description="Transposase IS204/IS1001/IS1096/IS1165 zinc-finger" evidence="3">
    <location>
        <begin position="34"/>
        <end position="78"/>
    </location>
</feature>
<dbReference type="InterPro" id="IPR029261">
    <property type="entry name" value="Transposase_Znf"/>
</dbReference>
<dbReference type="Pfam" id="PF14690">
    <property type="entry name" value="Zn_ribbon_ISL3"/>
    <property type="match status" value="1"/>
</dbReference>
<dbReference type="Pfam" id="PF01610">
    <property type="entry name" value="DDE_Tnp_ISL3"/>
    <property type="match status" value="1"/>
</dbReference>
<dbReference type="Proteomes" id="UP000654345">
    <property type="component" value="Unassembled WGS sequence"/>
</dbReference>
<proteinExistence type="predicted"/>
<dbReference type="PANTHER" id="PTHR33498:SF1">
    <property type="entry name" value="TRANSPOSASE FOR INSERTION SEQUENCE ELEMENT IS1557"/>
    <property type="match status" value="1"/>
</dbReference>
<evidence type="ECO:0000259" key="2">
    <source>
        <dbReference type="Pfam" id="PF01610"/>
    </source>
</evidence>
<dbReference type="PANTHER" id="PTHR33498">
    <property type="entry name" value="TRANSPOSASE FOR INSERTION SEQUENCE ELEMENT IS1557"/>
    <property type="match status" value="1"/>
</dbReference>
<name>A0ABQ3USW6_9CHLR</name>
<gene>
    <name evidence="4" type="ORF">KSB_43630</name>
</gene>
<keyword evidence="5" id="KW-1185">Reference proteome</keyword>
<reference evidence="4 5" key="1">
    <citation type="journal article" date="2021" name="Int. J. Syst. Evol. Microbiol.">
        <title>Reticulibacter mediterranei gen. nov., sp. nov., within the new family Reticulibacteraceae fam. nov., and Ktedonospora formicarum gen. nov., sp. nov., Ktedonobacter robiniae sp. nov., Dictyobacter formicarum sp. nov. and Dictyobacter arantiisoli sp. nov., belonging to the class Ktedonobacteria.</title>
        <authorList>
            <person name="Yabe S."/>
            <person name="Zheng Y."/>
            <person name="Wang C.M."/>
            <person name="Sakai Y."/>
            <person name="Abe K."/>
            <person name="Yokota A."/>
            <person name="Donadio S."/>
            <person name="Cavaletti L."/>
            <person name="Monciardini P."/>
        </authorList>
    </citation>
    <scope>NUCLEOTIDE SEQUENCE [LARGE SCALE GENOMIC DNA]</scope>
    <source>
        <strain evidence="4 5">SOSP1-30</strain>
    </source>
</reference>
<sequence length="451" mass="52036">MLLDLLGLADFRTLATDEQKHHFHFQVTPIAPPLQCVHCGHHKLYRHETKLQLFLDLPIRGKRVGITVERRRYRCCACRHTFFEPLSCMDERHFMTHRMVSYIQQEALRRTFVSIADEVGVVESTIRVLFNEFATSIQPRFPDDKLLYLGIDELYLLHQYRCVITDVQNHHIIDLLRDRLKPSVLTYLCSLPDTTKERITVVCTDMWASYHDATREALPHATLVVDKFHVLKLFSGCLETVRKQTRKSLTDKQRRTLMHDRFLLLRRAHDLDEQETLIVEAWLNNFPRLQAAYHLKEAFYGIYEAPTQEIALQRYFAWLASITLDMYEAFLPLTLAIGHYGDAIFSYFTYRYTAGYTESLNGLMKLTQRMGRGYSFEAIRAKVLLTDGLRKTSRPGYREQQSHDASPETADMAVRTALAMARPNGRGTPLPTAFTAPATVNEGNSKSSGSP</sequence>
<evidence type="ECO:0000313" key="4">
    <source>
        <dbReference type="EMBL" id="GHO55888.1"/>
    </source>
</evidence>
<dbReference type="InterPro" id="IPR002560">
    <property type="entry name" value="Transposase_DDE"/>
</dbReference>
<feature type="compositionally biased region" description="Polar residues" evidence="1">
    <location>
        <begin position="441"/>
        <end position="451"/>
    </location>
</feature>
<feature type="compositionally biased region" description="Low complexity" evidence="1">
    <location>
        <begin position="428"/>
        <end position="439"/>
    </location>
</feature>
<comment type="caution">
    <text evidence="4">The sequence shown here is derived from an EMBL/GenBank/DDBJ whole genome shotgun (WGS) entry which is preliminary data.</text>
</comment>